<evidence type="ECO:0000256" key="5">
    <source>
        <dbReference type="HAMAP-Rule" id="MF_03009"/>
    </source>
</evidence>
<comment type="subunit">
    <text evidence="5">Component of the eukaryotic translation initiation factor 3 (eIF-3) complex.</text>
</comment>
<evidence type="ECO:0000256" key="3">
    <source>
        <dbReference type="ARBA" id="ARBA00022917"/>
    </source>
</evidence>
<dbReference type="VEuPathDB" id="FungiDB:SI65_01119"/>
<keyword evidence="1 5" id="KW-0963">Cytoplasm</keyword>
<feature type="region of interest" description="Disordered" evidence="6">
    <location>
        <begin position="225"/>
        <end position="256"/>
    </location>
</feature>
<keyword evidence="8" id="KW-1185">Reference proteome</keyword>
<dbReference type="AlphaFoldDB" id="A0A1E3BRE8"/>
<accession>A0A1E3BRE8</accession>
<dbReference type="InterPro" id="IPR013906">
    <property type="entry name" value="eIF3j"/>
</dbReference>
<comment type="caution">
    <text evidence="7">The sequence shown here is derived from an EMBL/GenBank/DDBJ whole genome shotgun (WGS) entry which is preliminary data.</text>
</comment>
<dbReference type="PANTHER" id="PTHR21681:SF0">
    <property type="entry name" value="EUKARYOTIC TRANSLATION INITIATION FACTOR 3 SUBUNIT J"/>
    <property type="match status" value="1"/>
</dbReference>
<dbReference type="InterPro" id="IPR023194">
    <property type="entry name" value="eIF3-like_dom_sf"/>
</dbReference>
<feature type="compositionally biased region" description="Basic and acidic residues" evidence="6">
    <location>
        <begin position="101"/>
        <end position="121"/>
    </location>
</feature>
<dbReference type="EMBL" id="JXNT01000001">
    <property type="protein sequence ID" value="ODM23530.1"/>
    <property type="molecule type" value="Genomic_DNA"/>
</dbReference>
<dbReference type="OrthoDB" id="20381at2759"/>
<comment type="similarity">
    <text evidence="5">Belongs to the eIF-3 subunit J family.</text>
</comment>
<dbReference type="GO" id="GO:0033290">
    <property type="term" value="C:eukaryotic 48S preinitiation complex"/>
    <property type="evidence" value="ECO:0007669"/>
    <property type="project" value="UniProtKB-UniRule"/>
</dbReference>
<dbReference type="STRING" id="573508.A0A1E3BRE8"/>
<comment type="subcellular location">
    <subcellularLocation>
        <location evidence="5">Cytoplasm</location>
    </subcellularLocation>
</comment>
<dbReference type="Gene3D" id="1.10.246.60">
    <property type="entry name" value="Eukaryotic translation initiation factor 3 like domains"/>
    <property type="match status" value="1"/>
</dbReference>
<keyword evidence="2 5" id="KW-0396">Initiation factor</keyword>
<proteinExistence type="inferred from homology"/>
<protein>
    <recommendedName>
        <fullName evidence="5">Eukaryotic translation initiation factor 3 subunit J</fullName>
        <shortName evidence="5">eIF3j</shortName>
    </recommendedName>
    <alternativeName>
        <fullName evidence="5">Eukaryotic translation initiation factor 3 30 kDa subunit homolog</fullName>
        <shortName evidence="5">eIF-3 30 kDa subunit homolog</shortName>
    </alternativeName>
</protein>
<sequence length="279" mass="30761">MPPSKWDDEEESTSPPPPVLPRRSKFADEEEEEVLDSWDAAEDSDVEREKAAEAAKAKAKAEAEAAANKKSKNQRIEEHKQIRRKKAEEEEAIAESDEDEASRRERLRRTEKDSDLAHAEDLFGGGGAVDIGDVDMQRMKNRSAAPKAVVVSDSADPTNAIDLSAMPLFKPTSKEQFAKVTSTIGPLLTAHSKKPHYALWAQDFAKQLVKDLPSGEIKKIASALTTASNEKMREERAADKGTKKSKAAKTKVSLAASRDDKLDSNYDNYDDGLGDDDFM</sequence>
<dbReference type="GO" id="GO:0003743">
    <property type="term" value="F:translation initiation factor activity"/>
    <property type="evidence" value="ECO:0007669"/>
    <property type="project" value="UniProtKB-UniRule"/>
</dbReference>
<dbReference type="GO" id="GO:0016282">
    <property type="term" value="C:eukaryotic 43S preinitiation complex"/>
    <property type="evidence" value="ECO:0007669"/>
    <property type="project" value="UniProtKB-UniRule"/>
</dbReference>
<dbReference type="HAMAP" id="MF_03009">
    <property type="entry name" value="eIF3j"/>
    <property type="match status" value="1"/>
</dbReference>
<comment type="function">
    <text evidence="5">Component of the eukaryotic translation initiation factor 3 (eIF-3) complex, which is involved in protein synthesis of a specialized repertoire of mRNAs and, together with other initiation factors, stimulates binding of mRNA and methionyl-tRNAi to the 40S ribosome. The eIF-3 complex specifically targets and initiates translation of a subset of mRNAs involved in cell proliferation.</text>
</comment>
<dbReference type="Pfam" id="PF08597">
    <property type="entry name" value="eIF3_subunit"/>
    <property type="match status" value="1"/>
</dbReference>
<feature type="compositionally biased region" description="Basic and acidic residues" evidence="6">
    <location>
        <begin position="230"/>
        <end position="242"/>
    </location>
</feature>
<evidence type="ECO:0000256" key="4">
    <source>
        <dbReference type="ARBA" id="ARBA00023054"/>
    </source>
</evidence>
<dbReference type="GO" id="GO:0005852">
    <property type="term" value="C:eukaryotic translation initiation factor 3 complex"/>
    <property type="evidence" value="ECO:0007669"/>
    <property type="project" value="UniProtKB-UniRule"/>
</dbReference>
<evidence type="ECO:0000313" key="8">
    <source>
        <dbReference type="Proteomes" id="UP000094569"/>
    </source>
</evidence>
<organism evidence="7 8">
    <name type="scientific">Aspergillus cristatus</name>
    <name type="common">Chinese Fuzhuan brick tea-fermentation fungus</name>
    <name type="synonym">Eurotium cristatum</name>
    <dbReference type="NCBI Taxonomy" id="573508"/>
    <lineage>
        <taxon>Eukaryota</taxon>
        <taxon>Fungi</taxon>
        <taxon>Dikarya</taxon>
        <taxon>Ascomycota</taxon>
        <taxon>Pezizomycotina</taxon>
        <taxon>Eurotiomycetes</taxon>
        <taxon>Eurotiomycetidae</taxon>
        <taxon>Eurotiales</taxon>
        <taxon>Aspergillaceae</taxon>
        <taxon>Aspergillus</taxon>
        <taxon>Aspergillus subgen. Aspergillus</taxon>
    </lineage>
</organism>
<feature type="compositionally biased region" description="Basic and acidic residues" evidence="6">
    <location>
        <begin position="47"/>
        <end position="63"/>
    </location>
</feature>
<dbReference type="PANTHER" id="PTHR21681">
    <property type="entry name" value="EUKARYOTIC TRANSLATION INITIATION FACTOR 3 SUBUNIT J"/>
    <property type="match status" value="1"/>
</dbReference>
<evidence type="ECO:0000256" key="6">
    <source>
        <dbReference type="SAM" id="MobiDB-lite"/>
    </source>
</evidence>
<dbReference type="GO" id="GO:0001732">
    <property type="term" value="P:formation of cytoplasmic translation initiation complex"/>
    <property type="evidence" value="ECO:0007669"/>
    <property type="project" value="UniProtKB-UniRule"/>
</dbReference>
<feature type="compositionally biased region" description="Acidic residues" evidence="6">
    <location>
        <begin position="28"/>
        <end position="46"/>
    </location>
</feature>
<dbReference type="Proteomes" id="UP000094569">
    <property type="component" value="Unassembled WGS sequence"/>
</dbReference>
<evidence type="ECO:0000256" key="1">
    <source>
        <dbReference type="ARBA" id="ARBA00022490"/>
    </source>
</evidence>
<reference evidence="7 8" key="1">
    <citation type="journal article" date="2016" name="BMC Genomics">
        <title>Comparative genomic and transcriptomic analyses of the Fuzhuan brick tea-fermentation fungus Aspergillus cristatus.</title>
        <authorList>
            <person name="Ge Y."/>
            <person name="Wang Y."/>
            <person name="Liu Y."/>
            <person name="Tan Y."/>
            <person name="Ren X."/>
            <person name="Zhang X."/>
            <person name="Hyde K.D."/>
            <person name="Liu Y."/>
            <person name="Liu Z."/>
        </authorList>
    </citation>
    <scope>NUCLEOTIDE SEQUENCE [LARGE SCALE GENOMIC DNA]</scope>
    <source>
        <strain evidence="7 8">GZAAS20.1005</strain>
    </source>
</reference>
<evidence type="ECO:0000313" key="7">
    <source>
        <dbReference type="EMBL" id="ODM23530.1"/>
    </source>
</evidence>
<keyword evidence="3 5" id="KW-0648">Protein biosynthesis</keyword>
<keyword evidence="4" id="KW-0175">Coiled coil</keyword>
<evidence type="ECO:0000256" key="2">
    <source>
        <dbReference type="ARBA" id="ARBA00022540"/>
    </source>
</evidence>
<gene>
    <name evidence="5" type="primary">HCR1</name>
    <name evidence="7" type="ORF">SI65_01119</name>
</gene>
<feature type="compositionally biased region" description="Acidic residues" evidence="6">
    <location>
        <begin position="89"/>
        <end position="100"/>
    </location>
</feature>
<name>A0A1E3BRE8_ASPCR</name>
<dbReference type="FunFam" id="1.10.246.60:FF:000003">
    <property type="entry name" value="Eukaryotic translation initiation factor 3 subunit J"/>
    <property type="match status" value="1"/>
</dbReference>
<feature type="region of interest" description="Disordered" evidence="6">
    <location>
        <begin position="1"/>
        <end position="122"/>
    </location>
</feature>